<sequence length="355" mass="37950">RCSNIVRDNLSKTGLSTGGYAAVINPYTGGVYAMAGWDRNNQNGQLTQNDLAPIQDPIVMGSAIKPAMVSMALQDGIITPDDSVQDDQIIRLAGSPSIHSYFNPNGNRIPLNAQEALENSSNTYMVQLALKMNGTPYSEGMGVPVSSTIWNRMRNGFAQFGLGMRTGVDLPGETPGYRGSTSGERRTSFINESFGQYDTYSVIQMARFAGTIANGGYLIKPRLVASVLKSGQNGIASSVVGSFSPTIQGQVKMSDDQWNVIKQGMWNVANGSSPYNTGGRALHELNPKVAAKTGTAEVFTNGQSTQNDTLIMYSPVAPFALAVAYPGDTVGTYGNVEKAAAAIYNAFWKDVMPRP</sequence>
<keyword evidence="4" id="KW-1185">Reference proteome</keyword>
<dbReference type="EMBL" id="AXCV01000038">
    <property type="protein sequence ID" value="KGO32333.1"/>
    <property type="molecule type" value="Genomic_DNA"/>
</dbReference>
<comment type="subcellular location">
    <subcellularLocation>
        <location evidence="1">Membrane</location>
        <topology evidence="1">Single-pass membrane protein</topology>
    </subcellularLocation>
</comment>
<dbReference type="InterPro" id="IPR050515">
    <property type="entry name" value="Beta-lactam/transpept"/>
</dbReference>
<dbReference type="SUPFAM" id="SSF56601">
    <property type="entry name" value="beta-lactamase/transpeptidase-like"/>
    <property type="match status" value="1"/>
</dbReference>
<dbReference type="InterPro" id="IPR012338">
    <property type="entry name" value="Beta-lactam/transpept-like"/>
</dbReference>
<comment type="caution">
    <text evidence="3">The sequence shown here is derived from an EMBL/GenBank/DDBJ whole genome shotgun (WGS) entry which is preliminary data.</text>
</comment>
<dbReference type="PANTHER" id="PTHR30627:SF2">
    <property type="entry name" value="PEPTIDOGLYCAN D,D-TRANSPEPTIDASE MRDA"/>
    <property type="match status" value="1"/>
</dbReference>
<evidence type="ECO:0000313" key="4">
    <source>
        <dbReference type="Proteomes" id="UP000030023"/>
    </source>
</evidence>
<accession>A0ABR4XS64</accession>
<dbReference type="PANTHER" id="PTHR30627">
    <property type="entry name" value="PEPTIDOGLYCAN D,D-TRANSPEPTIDASE"/>
    <property type="match status" value="1"/>
</dbReference>
<evidence type="ECO:0000259" key="2">
    <source>
        <dbReference type="Pfam" id="PF00905"/>
    </source>
</evidence>
<reference evidence="3 4" key="1">
    <citation type="journal article" date="2014" name="Antonie Van Leeuwenhoek">
        <title>Oenococcus alcoholitolerans sp. nov., a lactic acid bacteria isolated from cachaca and ethanol fermentation processes.</title>
        <authorList>
            <person name="Badotti F."/>
            <person name="Moreira A.P."/>
            <person name="Tonon L.A."/>
            <person name="de Lucena B.T."/>
            <person name="Gomes Fde C."/>
            <person name="Kruger R."/>
            <person name="Thompson C.C."/>
            <person name="de Morais M.A.Jr."/>
            <person name="Rosa C.A."/>
            <person name="Thompson F.L."/>
        </authorList>
    </citation>
    <scope>NUCLEOTIDE SEQUENCE [LARGE SCALE GENOMIC DNA]</scope>
    <source>
        <strain evidence="3 4">UFRJ-M7.2.18</strain>
    </source>
</reference>
<organism evidence="3 4">
    <name type="scientific">Oenococcus alcoholitolerans</name>
    <dbReference type="NCBI Taxonomy" id="931074"/>
    <lineage>
        <taxon>Bacteria</taxon>
        <taxon>Bacillati</taxon>
        <taxon>Bacillota</taxon>
        <taxon>Bacilli</taxon>
        <taxon>Lactobacillales</taxon>
        <taxon>Lactobacillaceae</taxon>
        <taxon>Oenococcus</taxon>
    </lineage>
</organism>
<evidence type="ECO:0000256" key="1">
    <source>
        <dbReference type="ARBA" id="ARBA00004167"/>
    </source>
</evidence>
<name>A0ABR4XS64_9LACO</name>
<dbReference type="Proteomes" id="UP000030023">
    <property type="component" value="Unassembled WGS sequence"/>
</dbReference>
<protein>
    <recommendedName>
        <fullName evidence="2">Penicillin-binding protein transpeptidase domain-containing protein</fullName>
    </recommendedName>
</protein>
<proteinExistence type="predicted"/>
<feature type="non-terminal residue" evidence="3">
    <location>
        <position position="1"/>
    </location>
</feature>
<dbReference type="Pfam" id="PF00905">
    <property type="entry name" value="Transpeptidase"/>
    <property type="match status" value="1"/>
</dbReference>
<gene>
    <name evidence="3" type="ORF">Q757_01615</name>
</gene>
<feature type="domain" description="Penicillin-binding protein transpeptidase" evidence="2">
    <location>
        <begin position="19"/>
        <end position="339"/>
    </location>
</feature>
<evidence type="ECO:0000313" key="3">
    <source>
        <dbReference type="EMBL" id="KGO32333.1"/>
    </source>
</evidence>
<dbReference type="InterPro" id="IPR001460">
    <property type="entry name" value="PCN-bd_Tpept"/>
</dbReference>
<dbReference type="Gene3D" id="3.40.710.10">
    <property type="entry name" value="DD-peptidase/beta-lactamase superfamily"/>
    <property type="match status" value="1"/>
</dbReference>